<name>A0AAN6PG58_9PEZI</name>
<dbReference type="CDD" id="cd03250">
    <property type="entry name" value="ABCC_MRP_domain1"/>
    <property type="match status" value="1"/>
</dbReference>
<keyword evidence="9" id="KW-0325">Glycoprotein</keyword>
<dbReference type="SMART" id="SM00382">
    <property type="entry name" value="AAA"/>
    <property type="match status" value="2"/>
</dbReference>
<dbReference type="CDD" id="cd03244">
    <property type="entry name" value="ABCC_MRP_domain2"/>
    <property type="match status" value="1"/>
</dbReference>
<feature type="transmembrane region" description="Helical" evidence="11">
    <location>
        <begin position="161"/>
        <end position="182"/>
    </location>
</feature>
<dbReference type="CDD" id="cd18604">
    <property type="entry name" value="ABC_6TM_VMR1_D2_like"/>
    <property type="match status" value="1"/>
</dbReference>
<feature type="transmembrane region" description="Helical" evidence="11">
    <location>
        <begin position="35"/>
        <end position="58"/>
    </location>
</feature>
<feature type="compositionally biased region" description="Low complexity" evidence="10">
    <location>
        <begin position="970"/>
        <end position="985"/>
    </location>
</feature>
<dbReference type="InterPro" id="IPR027417">
    <property type="entry name" value="P-loop_NTPase"/>
</dbReference>
<dbReference type="SUPFAM" id="SSF52540">
    <property type="entry name" value="P-loop containing nucleoside triphosphate hydrolases"/>
    <property type="match status" value="2"/>
</dbReference>
<comment type="caution">
    <text evidence="14">The sequence shown here is derived from an EMBL/GenBank/DDBJ whole genome shotgun (WGS) entry which is preliminary data.</text>
</comment>
<dbReference type="Pfam" id="PF00664">
    <property type="entry name" value="ABC_membrane"/>
    <property type="match status" value="2"/>
</dbReference>
<evidence type="ECO:0000259" key="12">
    <source>
        <dbReference type="PROSITE" id="PS50893"/>
    </source>
</evidence>
<dbReference type="InterPro" id="IPR003593">
    <property type="entry name" value="AAA+_ATPase"/>
</dbReference>
<keyword evidence="6" id="KW-0067">ATP-binding</keyword>
<comment type="subcellular location">
    <subcellularLocation>
        <location evidence="1">Membrane</location>
        <topology evidence="1">Multi-pass membrane protein</topology>
    </subcellularLocation>
</comment>
<dbReference type="PROSITE" id="PS50893">
    <property type="entry name" value="ABC_TRANSPORTER_2"/>
    <property type="match status" value="2"/>
</dbReference>
<feature type="region of interest" description="Disordered" evidence="10">
    <location>
        <begin position="1536"/>
        <end position="1571"/>
    </location>
</feature>
<feature type="compositionally biased region" description="Low complexity" evidence="10">
    <location>
        <begin position="1537"/>
        <end position="1559"/>
    </location>
</feature>
<reference evidence="15" key="1">
    <citation type="journal article" date="2023" name="Mol. Phylogenet. Evol.">
        <title>Genome-scale phylogeny and comparative genomics of the fungal order Sordariales.</title>
        <authorList>
            <person name="Hensen N."/>
            <person name="Bonometti L."/>
            <person name="Westerberg I."/>
            <person name="Brannstrom I.O."/>
            <person name="Guillou S."/>
            <person name="Cros-Aarteil S."/>
            <person name="Calhoun S."/>
            <person name="Haridas S."/>
            <person name="Kuo A."/>
            <person name="Mondo S."/>
            <person name="Pangilinan J."/>
            <person name="Riley R."/>
            <person name="LaButti K."/>
            <person name="Andreopoulos B."/>
            <person name="Lipzen A."/>
            <person name="Chen C."/>
            <person name="Yan M."/>
            <person name="Daum C."/>
            <person name="Ng V."/>
            <person name="Clum A."/>
            <person name="Steindorff A."/>
            <person name="Ohm R.A."/>
            <person name="Martin F."/>
            <person name="Silar P."/>
            <person name="Natvig D.O."/>
            <person name="Lalanne C."/>
            <person name="Gautier V."/>
            <person name="Ament-Velasquez S.L."/>
            <person name="Kruys A."/>
            <person name="Hutchinson M.I."/>
            <person name="Powell A.J."/>
            <person name="Barry K."/>
            <person name="Miller A.N."/>
            <person name="Grigoriev I.V."/>
            <person name="Debuchy R."/>
            <person name="Gladieux P."/>
            <person name="Hiltunen Thoren M."/>
            <person name="Johannesson H."/>
        </authorList>
    </citation>
    <scope>NUCLEOTIDE SEQUENCE [LARGE SCALE GENOMIC DNA]</scope>
    <source>
        <strain evidence="15">CBS 284.82</strain>
    </source>
</reference>
<feature type="domain" description="ABC transporter" evidence="12">
    <location>
        <begin position="1402"/>
        <end position="1682"/>
    </location>
</feature>
<dbReference type="InterPro" id="IPR017871">
    <property type="entry name" value="ABC_transporter-like_CS"/>
</dbReference>
<evidence type="ECO:0000256" key="3">
    <source>
        <dbReference type="ARBA" id="ARBA00022692"/>
    </source>
</evidence>
<feature type="region of interest" description="Disordered" evidence="10">
    <location>
        <begin position="1705"/>
        <end position="1732"/>
    </location>
</feature>
<evidence type="ECO:0000256" key="8">
    <source>
        <dbReference type="ARBA" id="ARBA00023136"/>
    </source>
</evidence>
<feature type="domain" description="ABC transmembrane type-1" evidence="13">
    <location>
        <begin position="340"/>
        <end position="675"/>
    </location>
</feature>
<keyword evidence="2" id="KW-0813">Transport</keyword>
<dbReference type="CDD" id="cd18596">
    <property type="entry name" value="ABC_6TM_VMR1_D1_like"/>
    <property type="match status" value="1"/>
</dbReference>
<keyword evidence="3 11" id="KW-0812">Transmembrane</keyword>
<dbReference type="Gene3D" id="1.20.1560.10">
    <property type="entry name" value="ABC transporter type 1, transmembrane domain"/>
    <property type="match status" value="2"/>
</dbReference>
<keyword evidence="15" id="KW-1185">Reference proteome</keyword>
<feature type="transmembrane region" description="Helical" evidence="11">
    <location>
        <begin position="337"/>
        <end position="358"/>
    </location>
</feature>
<feature type="transmembrane region" description="Helical" evidence="11">
    <location>
        <begin position="222"/>
        <end position="243"/>
    </location>
</feature>
<feature type="domain" description="ABC transporter" evidence="12">
    <location>
        <begin position="711"/>
        <end position="960"/>
    </location>
</feature>
<evidence type="ECO:0008006" key="16">
    <source>
        <dbReference type="Google" id="ProtNLM"/>
    </source>
</evidence>
<dbReference type="PANTHER" id="PTHR24223:SF353">
    <property type="entry name" value="ABC TRANSPORTER ATP-BINDING PROTEIN_PERMEASE VMR1-RELATED"/>
    <property type="match status" value="1"/>
</dbReference>
<evidence type="ECO:0000256" key="11">
    <source>
        <dbReference type="SAM" id="Phobius"/>
    </source>
</evidence>
<evidence type="ECO:0000259" key="13">
    <source>
        <dbReference type="PROSITE" id="PS50929"/>
    </source>
</evidence>
<dbReference type="SUPFAM" id="SSF90123">
    <property type="entry name" value="ABC transporter transmembrane region"/>
    <property type="match status" value="2"/>
</dbReference>
<dbReference type="PROSITE" id="PS50929">
    <property type="entry name" value="ABC_TM1F"/>
    <property type="match status" value="2"/>
</dbReference>
<evidence type="ECO:0000313" key="14">
    <source>
        <dbReference type="EMBL" id="KAK4040017.1"/>
    </source>
</evidence>
<feature type="compositionally biased region" description="Acidic residues" evidence="10">
    <location>
        <begin position="1706"/>
        <end position="1715"/>
    </location>
</feature>
<dbReference type="InterPro" id="IPR050173">
    <property type="entry name" value="ABC_transporter_C-like"/>
</dbReference>
<evidence type="ECO:0000256" key="10">
    <source>
        <dbReference type="SAM" id="MobiDB-lite"/>
    </source>
</evidence>
<dbReference type="PANTHER" id="PTHR24223">
    <property type="entry name" value="ATP-BINDING CASSETTE SUB-FAMILY C"/>
    <property type="match status" value="1"/>
</dbReference>
<keyword evidence="4" id="KW-0677">Repeat</keyword>
<sequence length="1732" mass="191153">MRLDDAGEMGFASCPWPIWRTDDFTRCFQRDYLKVLLPLAVVALSFLQLAAQSIIRAVRLKRGRGYERIGEGPATLSPPSHTELPRDEEPVSETDEEEDLTISGGRLALAKTTTKGSIVQADIPPAQTLSVLVEELAVAGLVAVNAAALATGVYGREWGGIAAIAGLVVWVYVLVLTSLRLFLGNTQWRVPRIWNHTAAIYSFQWLFIVVVFRSVLVRPTSQLAQTLVIVEFVLTSLLFGMAISTRKGNKTILLEWEDGIEPGRENLASLFSHYTFSWVDSIVYAGWKEPLNIKRVWNLLPKDKAAAVLANYRLLKKTTSLAFHLLKFFKGILLAQAAWAVLGGALTFAPTLLLRAILQYVEDPTMAPRNVLWLYVILLPVTDILRSVCDGQALWIGRKICINIRAILVGEIYAKALRRKAAAGKDTNLGADKKDTDADKKKGGFVARAKRLLGLGKDSKGRTATDNATDAAASKDKSDDSDEQVNLGTIINLMSVDSFKVSEVTAYLHFLVAAAPTQLIVSIVLLYQVMGLSAIPGFVVMALLLPVNIAFGKGFNSSQKRIMAATDKRIHTTNEILQNIRIIKYFAWEHRFANIVDEKRRAELKALRFRFMIWAAAVAVWNTVPILITFFSFLIYTVVEKKPLYPSVAFTAISLFMLLRYPLDQLGDMIAHVQESRVSIDRIEEFLSEEETEKFAQLGIDNVDETGKRVIGFRNATFVWGSRTAVADDGSMAFRLLDLDLDFKLGKLNVITGPTGSGKTSMLMALLGEMTIMKGRVFLPGGRSREDVRPDPETGLAETCAYVAQQAWLVNASIKDNILFSAPFDEQRYRDVIVACALERDLEILDNGDETLVGEKGITLSGGQKQRISLARAVYSNSKHLLMDDCLSAVDSHTAQWIFSNCIMGPLMRHRTCILVSHNIPLCVPPADYVVTMANGRVTGQGTPQELIVAGTLPEDAVVQKSAPGSAHISRVPSRVPSSVGEESGATLVNEADGDQQKTRNEAAKKKETKKQDAMEETKATGAVKWPVMKLYLRSMGGWWFWIVAGFVFGTQQLSGVASSLWIKEWSNQYTAEETVKIQFNMNSHSYSAQTMSPTYFASIANYVKGNSTTLSAAETPEVNVAYYLTVLAAIGIAGALAALFRDLWIFLGSLTASWKLHDGLMSAVTGAKFKFFDVTPLGQMMNRFSKDLEAVDQEVAPVAIGVMSCALGIVVTIVLIAYVTPAFLIAGIFIALAYVLLGQFYLHASRDLKRLESVERSPLFQQFGETLSGVTTIRAYGDERRFIRDNLARINTQLRPFIYLWAANRWLSFRTDCLGDVVAFFAGVFVIVGLGKIDPGSAGISLSYAIGFADNILWLVRMYALNEQNMNSVERIKEYLEVEQEAAAIVEKSRPPANWPSKGTVEFINYSTRYRQELEPVLRNLTFKIEAREKIGIVGRTGAGKSSLTLAIFRALEADEGKILIDDVDIGMMGLRDLREAITIVPQEPTLFMGTIRSNLDPFELYTDEQIFNALRRVHLIQPDELTAATNTPTVILPEATTATDTITTSTTQDQTQQQDQAEPSRPPSVTNKNVFLDLSSPVTESGNNLSQGQRQLLCLARALLKNPTVLVMDEATASIDYATDSAIQETIRELTSTIITIAHRLQTIVDYDKVLVLDKGEIVEYGHPWELMRQAGGVFRGMCEMSGDYAALAVTAKKAWRGKRLVDVDEDGEEGEEGGVGTPAAVEVRQEQES</sequence>
<dbReference type="InterPro" id="IPR011527">
    <property type="entry name" value="ABC1_TM_dom"/>
</dbReference>
<feature type="region of interest" description="Disordered" evidence="10">
    <location>
        <begin position="964"/>
        <end position="1017"/>
    </location>
</feature>
<dbReference type="EMBL" id="MU854386">
    <property type="protein sequence ID" value="KAK4040017.1"/>
    <property type="molecule type" value="Genomic_DNA"/>
</dbReference>
<dbReference type="InterPro" id="IPR036640">
    <property type="entry name" value="ABC1_TM_sf"/>
</dbReference>
<gene>
    <name evidence="14" type="ORF">C8A01DRAFT_35984</name>
</gene>
<feature type="transmembrane region" description="Helical" evidence="11">
    <location>
        <begin position="1196"/>
        <end position="1217"/>
    </location>
</feature>
<feature type="transmembrane region" description="Helical" evidence="11">
    <location>
        <begin position="533"/>
        <end position="551"/>
    </location>
</feature>
<feature type="domain" description="ABC transmembrane type-1" evidence="13">
    <location>
        <begin position="1043"/>
        <end position="1361"/>
    </location>
</feature>
<protein>
    <recommendedName>
        <fullName evidence="16">ATP-dependent bile acid permease</fullName>
    </recommendedName>
</protein>
<evidence type="ECO:0000256" key="4">
    <source>
        <dbReference type="ARBA" id="ARBA00022737"/>
    </source>
</evidence>
<dbReference type="Gene3D" id="3.40.50.300">
    <property type="entry name" value="P-loop containing nucleotide triphosphate hydrolases"/>
    <property type="match status" value="2"/>
</dbReference>
<evidence type="ECO:0000256" key="1">
    <source>
        <dbReference type="ARBA" id="ARBA00004141"/>
    </source>
</evidence>
<evidence type="ECO:0000256" key="9">
    <source>
        <dbReference type="ARBA" id="ARBA00023180"/>
    </source>
</evidence>
<feature type="transmembrane region" description="Helical" evidence="11">
    <location>
        <begin position="136"/>
        <end position="155"/>
    </location>
</feature>
<dbReference type="PROSITE" id="PS00211">
    <property type="entry name" value="ABC_TRANSPORTER_1"/>
    <property type="match status" value="2"/>
</dbReference>
<accession>A0AAN6PG58</accession>
<dbReference type="GO" id="GO:0005524">
    <property type="term" value="F:ATP binding"/>
    <property type="evidence" value="ECO:0007669"/>
    <property type="project" value="UniProtKB-KW"/>
</dbReference>
<dbReference type="Proteomes" id="UP001303115">
    <property type="component" value="Unassembled WGS sequence"/>
</dbReference>
<dbReference type="Pfam" id="PF00005">
    <property type="entry name" value="ABC_tran"/>
    <property type="match status" value="2"/>
</dbReference>
<feature type="region of interest" description="Disordered" evidence="10">
    <location>
        <begin position="69"/>
        <end position="97"/>
    </location>
</feature>
<evidence type="ECO:0000256" key="7">
    <source>
        <dbReference type="ARBA" id="ARBA00022989"/>
    </source>
</evidence>
<keyword evidence="7 11" id="KW-1133">Transmembrane helix</keyword>
<evidence type="ECO:0000256" key="6">
    <source>
        <dbReference type="ARBA" id="ARBA00022840"/>
    </source>
</evidence>
<feature type="transmembrane region" description="Helical" evidence="11">
    <location>
        <begin position="1121"/>
        <end position="1141"/>
    </location>
</feature>
<feature type="transmembrane region" description="Helical" evidence="11">
    <location>
        <begin position="504"/>
        <end position="527"/>
    </location>
</feature>
<proteinExistence type="predicted"/>
<evidence type="ECO:0000256" key="2">
    <source>
        <dbReference type="ARBA" id="ARBA00022448"/>
    </source>
</evidence>
<feature type="transmembrane region" description="Helical" evidence="11">
    <location>
        <begin position="611"/>
        <end position="638"/>
    </location>
</feature>
<evidence type="ECO:0000256" key="5">
    <source>
        <dbReference type="ARBA" id="ARBA00022741"/>
    </source>
</evidence>
<dbReference type="GO" id="GO:0016887">
    <property type="term" value="F:ATP hydrolysis activity"/>
    <property type="evidence" value="ECO:0007669"/>
    <property type="project" value="InterPro"/>
</dbReference>
<keyword evidence="8 11" id="KW-0472">Membrane</keyword>
<evidence type="ECO:0000313" key="15">
    <source>
        <dbReference type="Proteomes" id="UP001303115"/>
    </source>
</evidence>
<feature type="transmembrane region" description="Helical" evidence="11">
    <location>
        <begin position="1223"/>
        <end position="1243"/>
    </location>
</feature>
<feature type="compositionally biased region" description="Basic and acidic residues" evidence="10">
    <location>
        <begin position="995"/>
        <end position="1017"/>
    </location>
</feature>
<organism evidence="14 15">
    <name type="scientific">Parachaetomium inaequale</name>
    <dbReference type="NCBI Taxonomy" id="2588326"/>
    <lineage>
        <taxon>Eukaryota</taxon>
        <taxon>Fungi</taxon>
        <taxon>Dikarya</taxon>
        <taxon>Ascomycota</taxon>
        <taxon>Pezizomycotina</taxon>
        <taxon>Sordariomycetes</taxon>
        <taxon>Sordariomycetidae</taxon>
        <taxon>Sordariales</taxon>
        <taxon>Chaetomiaceae</taxon>
        <taxon>Parachaetomium</taxon>
    </lineage>
</organism>
<dbReference type="InterPro" id="IPR003439">
    <property type="entry name" value="ABC_transporter-like_ATP-bd"/>
</dbReference>
<feature type="transmembrane region" description="Helical" evidence="11">
    <location>
        <begin position="1039"/>
        <end position="1063"/>
    </location>
</feature>
<dbReference type="GO" id="GO:0000329">
    <property type="term" value="C:fungal-type vacuole membrane"/>
    <property type="evidence" value="ECO:0007669"/>
    <property type="project" value="TreeGrafter"/>
</dbReference>
<feature type="transmembrane region" description="Helical" evidence="11">
    <location>
        <begin position="194"/>
        <end position="216"/>
    </location>
</feature>
<keyword evidence="5" id="KW-0547">Nucleotide-binding</keyword>
<dbReference type="GO" id="GO:0140359">
    <property type="term" value="F:ABC-type transporter activity"/>
    <property type="evidence" value="ECO:0007669"/>
    <property type="project" value="InterPro"/>
</dbReference>
<dbReference type="FunFam" id="3.40.50.300:FF:000825">
    <property type="entry name" value="ABC bile acid transporter"/>
    <property type="match status" value="1"/>
</dbReference>
<feature type="region of interest" description="Disordered" evidence="10">
    <location>
        <begin position="457"/>
        <end position="482"/>
    </location>
</feature>